<evidence type="ECO:0000256" key="9">
    <source>
        <dbReference type="ARBA" id="ARBA00023136"/>
    </source>
</evidence>
<keyword evidence="7 11" id="KW-0067">ATP-binding</keyword>
<dbReference type="InterPro" id="IPR017871">
    <property type="entry name" value="ABC_transporter-like_CS"/>
</dbReference>
<dbReference type="PROSITE" id="PS50893">
    <property type="entry name" value="ABC_TRANSPORTER_2"/>
    <property type="match status" value="2"/>
</dbReference>
<dbReference type="CDD" id="cd03215">
    <property type="entry name" value="ABC_Carb_Monos_II"/>
    <property type="match status" value="1"/>
</dbReference>
<dbReference type="GO" id="GO:0016887">
    <property type="term" value="F:ATP hydrolysis activity"/>
    <property type="evidence" value="ECO:0007669"/>
    <property type="project" value="InterPro"/>
</dbReference>
<dbReference type="RefSeq" id="WP_245696023.1">
    <property type="nucleotide sequence ID" value="NZ_FNCL01000003.1"/>
</dbReference>
<keyword evidence="4" id="KW-0762">Sugar transport</keyword>
<keyword evidence="6" id="KW-0547">Nucleotide-binding</keyword>
<dbReference type="AlphaFoldDB" id="A0A1I6RNW1"/>
<dbReference type="GO" id="GO:0005886">
    <property type="term" value="C:plasma membrane"/>
    <property type="evidence" value="ECO:0007669"/>
    <property type="project" value="UniProtKB-SubCell"/>
</dbReference>
<dbReference type="PANTHER" id="PTHR43790:SF9">
    <property type="entry name" value="GALACTOFURANOSE TRANSPORTER ATP-BINDING PROTEIN YTFR"/>
    <property type="match status" value="1"/>
</dbReference>
<evidence type="ECO:0000256" key="8">
    <source>
        <dbReference type="ARBA" id="ARBA00022967"/>
    </source>
</evidence>
<dbReference type="InterPro" id="IPR003439">
    <property type="entry name" value="ABC_transporter-like_ATP-bd"/>
</dbReference>
<protein>
    <submittedName>
        <fullName evidence="11">Monosaccharide ABC transporter ATP-binding protein, CUT2 family (TC 3.A.1.2.-)</fullName>
    </submittedName>
</protein>
<comment type="subcellular location">
    <subcellularLocation>
        <location evidence="1">Cell membrane</location>
        <topology evidence="1">Peripheral membrane protein</topology>
    </subcellularLocation>
</comment>
<organism evidence="11 12">
    <name type="scientific">Alloyangia pacifica</name>
    <dbReference type="NCBI Taxonomy" id="311180"/>
    <lineage>
        <taxon>Bacteria</taxon>
        <taxon>Pseudomonadati</taxon>
        <taxon>Pseudomonadota</taxon>
        <taxon>Alphaproteobacteria</taxon>
        <taxon>Rhodobacterales</taxon>
        <taxon>Roseobacteraceae</taxon>
        <taxon>Alloyangia</taxon>
    </lineage>
</organism>
<keyword evidence="9" id="KW-0472">Membrane</keyword>
<dbReference type="SMART" id="SM00382">
    <property type="entry name" value="AAA"/>
    <property type="match status" value="2"/>
</dbReference>
<dbReference type="InterPro" id="IPR050107">
    <property type="entry name" value="ABC_carbohydrate_import_ATPase"/>
</dbReference>
<evidence type="ECO:0000256" key="2">
    <source>
        <dbReference type="ARBA" id="ARBA00022448"/>
    </source>
</evidence>
<feature type="domain" description="ABC transporter" evidence="10">
    <location>
        <begin position="254"/>
        <end position="498"/>
    </location>
</feature>
<dbReference type="EMBL" id="FOZW01000003">
    <property type="protein sequence ID" value="SFS66407.1"/>
    <property type="molecule type" value="Genomic_DNA"/>
</dbReference>
<proteinExistence type="predicted"/>
<keyword evidence="8" id="KW-1278">Translocase</keyword>
<evidence type="ECO:0000256" key="1">
    <source>
        <dbReference type="ARBA" id="ARBA00004202"/>
    </source>
</evidence>
<evidence type="ECO:0000256" key="5">
    <source>
        <dbReference type="ARBA" id="ARBA00022737"/>
    </source>
</evidence>
<gene>
    <name evidence="11" type="ORF">SAMN04488050_103249</name>
</gene>
<evidence type="ECO:0000256" key="3">
    <source>
        <dbReference type="ARBA" id="ARBA00022475"/>
    </source>
</evidence>
<dbReference type="PANTHER" id="PTHR43790">
    <property type="entry name" value="CARBOHYDRATE TRANSPORT ATP-BINDING PROTEIN MG119-RELATED"/>
    <property type="match status" value="1"/>
</dbReference>
<evidence type="ECO:0000256" key="6">
    <source>
        <dbReference type="ARBA" id="ARBA00022741"/>
    </source>
</evidence>
<keyword evidence="5" id="KW-0677">Repeat</keyword>
<evidence type="ECO:0000256" key="4">
    <source>
        <dbReference type="ARBA" id="ARBA00022597"/>
    </source>
</evidence>
<keyword evidence="2" id="KW-0813">Transport</keyword>
<dbReference type="PROSITE" id="PS00211">
    <property type="entry name" value="ABC_TRANSPORTER_1"/>
    <property type="match status" value="1"/>
</dbReference>
<reference evidence="12" key="1">
    <citation type="submission" date="2016-10" db="EMBL/GenBank/DDBJ databases">
        <authorList>
            <person name="Varghese N."/>
            <person name="Submissions S."/>
        </authorList>
    </citation>
    <scope>NUCLEOTIDE SEQUENCE [LARGE SCALE GENOMIC DNA]</scope>
    <source>
        <strain evidence="12">DSM 26894</strain>
    </source>
</reference>
<dbReference type="Proteomes" id="UP000199392">
    <property type="component" value="Unassembled WGS sequence"/>
</dbReference>
<dbReference type="GO" id="GO:0005524">
    <property type="term" value="F:ATP binding"/>
    <property type="evidence" value="ECO:0007669"/>
    <property type="project" value="UniProtKB-KW"/>
</dbReference>
<evidence type="ECO:0000313" key="12">
    <source>
        <dbReference type="Proteomes" id="UP000199392"/>
    </source>
</evidence>
<evidence type="ECO:0000259" key="10">
    <source>
        <dbReference type="PROSITE" id="PS50893"/>
    </source>
</evidence>
<dbReference type="Gene3D" id="3.40.50.300">
    <property type="entry name" value="P-loop containing nucleotide triphosphate hydrolases"/>
    <property type="match status" value="2"/>
</dbReference>
<dbReference type="InterPro" id="IPR003593">
    <property type="entry name" value="AAA+_ATPase"/>
</dbReference>
<keyword evidence="3" id="KW-1003">Cell membrane</keyword>
<keyword evidence="12" id="KW-1185">Reference proteome</keyword>
<accession>A0A1I6RNW1</accession>
<name>A0A1I6RNW1_9RHOB</name>
<dbReference type="FunFam" id="3.40.50.300:FF:000127">
    <property type="entry name" value="Ribose import ATP-binding protein RbsA"/>
    <property type="match status" value="1"/>
</dbReference>
<dbReference type="CDD" id="cd03216">
    <property type="entry name" value="ABC_Carb_Monos_I"/>
    <property type="match status" value="1"/>
</dbReference>
<feature type="domain" description="ABC transporter" evidence="10">
    <location>
        <begin position="8"/>
        <end position="243"/>
    </location>
</feature>
<dbReference type="InterPro" id="IPR027417">
    <property type="entry name" value="P-loop_NTPase"/>
</dbReference>
<dbReference type="Pfam" id="PF00005">
    <property type="entry name" value="ABC_tran"/>
    <property type="match status" value="2"/>
</dbReference>
<sequence>MAMPEPVLHARGISKFFPGAIALDDVELALYPGEVHALLGENGAGKSTLIKCVTGAYSRDGGTIALSGAEIDPRDPLDSQSLGIGTVYQEVNLLENLTVAENLFLGRQPMRWGMVDHRRMKREARDILRDYGLDIDPGRLLSSYSIAIQQIVAIARAVELSGKVLILDEPTASLDHDEVQLLFSVIERLKGRGLAIVFITHFLDQVFAISDRATILRNGRVVGTRRLADVSQTEIVTLMLGRQLEAATHHRAHSEPGELLLSLKGFGKRGSIEPFDMEIREGEVVGLAGLLGSGRSETANVVFGVVAADQGTAELRGRGLRITNPREAIRNRFALCPEDRKTDGIVGDLSVRENIILSLQARQGWHRPIPRAKAEEIAQHYVKALDIRLASLDMPIRLLSGGNQQKALLARWLATEPELLILDEPTRGIDVGAHAEIIALIEDLREKGMALIVASSEMEELVAYSSRIVVLRDRRQVGELTGHEISTKSIVEAIAAEDAA</sequence>
<evidence type="ECO:0000256" key="7">
    <source>
        <dbReference type="ARBA" id="ARBA00022840"/>
    </source>
</evidence>
<dbReference type="STRING" id="311180.SAMN04488050_103249"/>
<dbReference type="SUPFAM" id="SSF52540">
    <property type="entry name" value="P-loop containing nucleoside triphosphate hydrolases"/>
    <property type="match status" value="2"/>
</dbReference>
<evidence type="ECO:0000313" key="11">
    <source>
        <dbReference type="EMBL" id="SFS66407.1"/>
    </source>
</evidence>